<feature type="region of interest" description="Disordered" evidence="2">
    <location>
        <begin position="452"/>
        <end position="499"/>
    </location>
</feature>
<organism evidence="3 4">
    <name type="scientific">Apophysomyces ossiformis</name>
    <dbReference type="NCBI Taxonomy" id="679940"/>
    <lineage>
        <taxon>Eukaryota</taxon>
        <taxon>Fungi</taxon>
        <taxon>Fungi incertae sedis</taxon>
        <taxon>Mucoromycota</taxon>
        <taxon>Mucoromycotina</taxon>
        <taxon>Mucoromycetes</taxon>
        <taxon>Mucorales</taxon>
        <taxon>Mucorineae</taxon>
        <taxon>Mucoraceae</taxon>
        <taxon>Apophysomyces</taxon>
    </lineage>
</organism>
<gene>
    <name evidence="3" type="ORF">EC973_005025</name>
</gene>
<comment type="caution">
    <text evidence="3">The sequence shown here is derived from an EMBL/GenBank/DDBJ whole genome shotgun (WGS) entry which is preliminary data.</text>
</comment>
<keyword evidence="4" id="KW-1185">Reference proteome</keyword>
<reference evidence="3" key="1">
    <citation type="submission" date="2020-01" db="EMBL/GenBank/DDBJ databases">
        <title>Genome Sequencing of Three Apophysomyces-Like Fungal Strains Confirms a Novel Fungal Genus in the Mucoromycota with divergent Burkholderia-like Endosymbiotic Bacteria.</title>
        <authorList>
            <person name="Stajich J.E."/>
            <person name="Macias A.M."/>
            <person name="Carter-House D."/>
            <person name="Lovett B."/>
            <person name="Kasson L.R."/>
            <person name="Berry K."/>
            <person name="Grigoriev I."/>
            <person name="Chang Y."/>
            <person name="Spatafora J."/>
            <person name="Kasson M.T."/>
        </authorList>
    </citation>
    <scope>NUCLEOTIDE SEQUENCE</scope>
    <source>
        <strain evidence="3">NRRL A-21654</strain>
    </source>
</reference>
<evidence type="ECO:0000256" key="1">
    <source>
        <dbReference type="SAM" id="Coils"/>
    </source>
</evidence>
<name>A0A8H7ESY5_9FUNG</name>
<protein>
    <submittedName>
        <fullName evidence="3">Uncharacterized protein</fullName>
    </submittedName>
</protein>
<dbReference type="OrthoDB" id="2289268at2759"/>
<dbReference type="AlphaFoldDB" id="A0A8H7ESY5"/>
<dbReference type="Proteomes" id="UP000605846">
    <property type="component" value="Unassembled WGS sequence"/>
</dbReference>
<keyword evidence="1" id="KW-0175">Coiled coil</keyword>
<accession>A0A8H7ESY5</accession>
<feature type="coiled-coil region" evidence="1">
    <location>
        <begin position="691"/>
        <end position="718"/>
    </location>
</feature>
<dbReference type="EMBL" id="JABAYA010000029">
    <property type="protein sequence ID" value="KAF7728994.1"/>
    <property type="molecule type" value="Genomic_DNA"/>
</dbReference>
<evidence type="ECO:0000256" key="2">
    <source>
        <dbReference type="SAM" id="MobiDB-lite"/>
    </source>
</evidence>
<feature type="compositionally biased region" description="Basic and acidic residues" evidence="2">
    <location>
        <begin position="761"/>
        <end position="781"/>
    </location>
</feature>
<feature type="compositionally biased region" description="Polar residues" evidence="2">
    <location>
        <begin position="465"/>
        <end position="474"/>
    </location>
</feature>
<feature type="coiled-coil region" evidence="1">
    <location>
        <begin position="348"/>
        <end position="395"/>
    </location>
</feature>
<proteinExistence type="predicted"/>
<feature type="region of interest" description="Disordered" evidence="2">
    <location>
        <begin position="757"/>
        <end position="820"/>
    </location>
</feature>
<sequence>MSRPKKRRLQYDDMPQASDYIPLNSVDDAKNALTAEFFDFVISSIHGLQQAHDREVADDDPRFWDRPDEKLDDLHNRLLAKKRVPRGTLQKIEDKAGLKRNSFGNKFKQQFRFVDLWKEFVKSEFQTCRQTAYDDYLSGRSVQSQPNAVIAPKNEQIRTCSTSIESILNIDIKKDESLKKRIISKLNSTSVQATDLSSDLSAIVFQTMLKLAVGSGEDKKSNKLKATSILPLIRNKEVLDESGYFYPLPPTHLQYLHAAHFSANGPKETTKESHPSWTLLSLEADWPDESGQRLPFTVSSEVVSQYGTNFKNMWSGNLFTVLLNHVLRILLRLHLSPGREHKYVDMVAKKAEEKLEKQSLTKKCTSEKKNLRDVVRREKHKISKLRKKLQSEKDTNIKKKLERKISTSEGRLKYFLVKGTKTEMAYSGEDSRLELLLSHLPQHEALEMIMEDSDDEDSGSNGDMQNLNKGQMSKQPDKKKRKRNPDTYSDDKETSRRKQRSIQAVLRKLLLVDMKGTLTADVVNSNWDGEDLTTKEMDTVLLIYRNLHSFVPVAGNKAPIASQIPFVLLANAILRATGYDKFTRSVCPYVRPSQIHAIALDSCAIYQLFGKRQALGYKRAVFGSLFDLDAVDRICEQHGLQFRERITITSFKTAIITGSTSGKKRRPESSYESRKKLRRNRQPQAALKGSQAELKTDIQKLTGLIKQHEANTKRISREVTKEGRDVTESKKEIITLSRLRAPNLSKKKSDMISRLRQAKRTRAEKQLALNTEKRKLSDARARKYQARKALEMLQQKDKKKRKKAENSEPDDSFPTLQKPGCEDFAQHMKLDKLPDSSITYAGTDYGVVTMSTTVSIPPPRYNFHMELYNRYQTLDGSEDKSSIELDTDKKRFLQLPKPFRSTAADLDWTTRSRAARKSRERRKKTTPEGRAVVKAEKLLSENSIKWSNTVAQANERHKIAQNAREPLRTFYQSNVELKNRKYLKIKKDQI</sequence>
<feature type="region of interest" description="Disordered" evidence="2">
    <location>
        <begin position="658"/>
        <end position="691"/>
    </location>
</feature>
<evidence type="ECO:0000313" key="3">
    <source>
        <dbReference type="EMBL" id="KAF7728994.1"/>
    </source>
</evidence>
<evidence type="ECO:0000313" key="4">
    <source>
        <dbReference type="Proteomes" id="UP000605846"/>
    </source>
</evidence>